<proteinExistence type="predicted"/>
<feature type="region of interest" description="Disordered" evidence="1">
    <location>
        <begin position="1"/>
        <end position="134"/>
    </location>
</feature>
<evidence type="ECO:0000313" key="3">
    <source>
        <dbReference type="Proteomes" id="UP000664169"/>
    </source>
</evidence>
<evidence type="ECO:0008006" key="4">
    <source>
        <dbReference type="Google" id="ProtNLM"/>
    </source>
</evidence>
<evidence type="ECO:0000256" key="1">
    <source>
        <dbReference type="SAM" id="MobiDB-lite"/>
    </source>
</evidence>
<feature type="region of interest" description="Disordered" evidence="1">
    <location>
        <begin position="147"/>
        <end position="178"/>
    </location>
</feature>
<feature type="compositionally biased region" description="Basic and acidic residues" evidence="1">
    <location>
        <begin position="71"/>
        <end position="83"/>
    </location>
</feature>
<feature type="compositionally biased region" description="Basic residues" evidence="1">
    <location>
        <begin position="84"/>
        <end position="99"/>
    </location>
</feature>
<name>A0A8H3I9P2_9LECA</name>
<comment type="caution">
    <text evidence="2">The sequence shown here is derived from an EMBL/GenBank/DDBJ whole genome shotgun (WGS) entry which is preliminary data.</text>
</comment>
<dbReference type="CDD" id="cd14688">
    <property type="entry name" value="bZIP_YAP"/>
    <property type="match status" value="1"/>
</dbReference>
<dbReference type="EMBL" id="CAJPDQ010000015">
    <property type="protein sequence ID" value="CAF9920092.1"/>
    <property type="molecule type" value="Genomic_DNA"/>
</dbReference>
<accession>A0A8H3I9P2</accession>
<evidence type="ECO:0000313" key="2">
    <source>
        <dbReference type="EMBL" id="CAF9920092.1"/>
    </source>
</evidence>
<dbReference type="AlphaFoldDB" id="A0A8H3I9P2"/>
<feature type="compositionally biased region" description="Basic and acidic residues" evidence="1">
    <location>
        <begin position="100"/>
        <end position="114"/>
    </location>
</feature>
<reference evidence="2" key="1">
    <citation type="submission" date="2021-03" db="EMBL/GenBank/DDBJ databases">
        <authorList>
            <person name="Tagirdzhanova G."/>
        </authorList>
    </citation>
    <scope>NUCLEOTIDE SEQUENCE</scope>
</reference>
<feature type="compositionally biased region" description="Polar residues" evidence="1">
    <location>
        <begin position="12"/>
        <end position="28"/>
    </location>
</feature>
<dbReference type="Proteomes" id="UP000664169">
    <property type="component" value="Unassembled WGS sequence"/>
</dbReference>
<keyword evidence="3" id="KW-1185">Reference proteome</keyword>
<feature type="compositionally biased region" description="Polar residues" evidence="1">
    <location>
        <begin position="152"/>
        <end position="166"/>
    </location>
</feature>
<sequence>MSRQGDRELPALQTTGIYNNNQSVSMDSEYSGLFPQYSNQNVGPTPSTQYSILPHQARHTHTCSADSPYAHPDEDWRNEPDLGRRRRVQNRVAQRKYRACKKEKERMGKGEKSSHGSNNGSALDGAQTSISKTSRLYNRSKVRYRDVVPTVEHSTPELSPRASNASVPDFPRTIGQPSSTSYQVHYTTAPYQVNNPITASSTWPMAFSQPDLSAPMLSAPQMSNNSSAAMSYLKHHHSAEEDLSVYNRGNGHPPNFSDQNAHELSLDQLPAFTTSPSLSTNELDPDTPQQVGPSTPFSSMYNQDKRPYINTYLRIHGA</sequence>
<organism evidence="2 3">
    <name type="scientific">Gomphillus americanus</name>
    <dbReference type="NCBI Taxonomy" id="1940652"/>
    <lineage>
        <taxon>Eukaryota</taxon>
        <taxon>Fungi</taxon>
        <taxon>Dikarya</taxon>
        <taxon>Ascomycota</taxon>
        <taxon>Pezizomycotina</taxon>
        <taxon>Lecanoromycetes</taxon>
        <taxon>OSLEUM clade</taxon>
        <taxon>Ostropomycetidae</taxon>
        <taxon>Ostropales</taxon>
        <taxon>Graphidaceae</taxon>
        <taxon>Gomphilloideae</taxon>
        <taxon>Gomphillus</taxon>
    </lineage>
</organism>
<gene>
    <name evidence="2" type="ORF">GOMPHAMPRED_001975</name>
</gene>
<feature type="compositionally biased region" description="Polar residues" evidence="1">
    <location>
        <begin position="36"/>
        <end position="51"/>
    </location>
</feature>
<protein>
    <recommendedName>
        <fullName evidence="4">BZIP domain-containing protein</fullName>
    </recommendedName>
</protein>
<feature type="compositionally biased region" description="Polar residues" evidence="1">
    <location>
        <begin position="115"/>
        <end position="134"/>
    </location>
</feature>
<feature type="region of interest" description="Disordered" evidence="1">
    <location>
        <begin position="272"/>
        <end position="300"/>
    </location>
</feature>